<organism evidence="1 2">
    <name type="scientific">Papaver atlanticum</name>
    <dbReference type="NCBI Taxonomy" id="357466"/>
    <lineage>
        <taxon>Eukaryota</taxon>
        <taxon>Viridiplantae</taxon>
        <taxon>Streptophyta</taxon>
        <taxon>Embryophyta</taxon>
        <taxon>Tracheophyta</taxon>
        <taxon>Spermatophyta</taxon>
        <taxon>Magnoliopsida</taxon>
        <taxon>Ranunculales</taxon>
        <taxon>Papaveraceae</taxon>
        <taxon>Papaveroideae</taxon>
        <taxon>Papaver</taxon>
    </lineage>
</organism>
<name>A0AAD4T1G6_9MAGN</name>
<comment type="caution">
    <text evidence="1">The sequence shown here is derived from an EMBL/GenBank/DDBJ whole genome shotgun (WGS) entry which is preliminary data.</text>
</comment>
<protein>
    <submittedName>
        <fullName evidence="1">Uncharacterized protein</fullName>
    </submittedName>
</protein>
<keyword evidence="2" id="KW-1185">Reference proteome</keyword>
<dbReference type="Proteomes" id="UP001202328">
    <property type="component" value="Unassembled WGS sequence"/>
</dbReference>
<reference evidence="1" key="1">
    <citation type="submission" date="2022-04" db="EMBL/GenBank/DDBJ databases">
        <title>A functionally conserved STORR gene fusion in Papaver species that diverged 16.8 million years ago.</title>
        <authorList>
            <person name="Catania T."/>
        </authorList>
    </citation>
    <scope>NUCLEOTIDE SEQUENCE</scope>
    <source>
        <strain evidence="1">S-188037</strain>
    </source>
</reference>
<dbReference type="AlphaFoldDB" id="A0AAD4T1G6"/>
<proteinExistence type="predicted"/>
<sequence>MADNDEKPNPPPPFYDPYGASLWRFREAATIENSMDNTLLIAKLRNLGDKAPPYFGDISSPNFSWTEPDEYGLPLNGLNPVPAPLNQEGDPRCIPFSILSLIRLQMNMHRILDADGNAFHHDVEPPLPVPDCGL</sequence>
<evidence type="ECO:0000313" key="1">
    <source>
        <dbReference type="EMBL" id="KAI3930004.1"/>
    </source>
</evidence>
<gene>
    <name evidence="1" type="ORF">MKW98_004158</name>
</gene>
<evidence type="ECO:0000313" key="2">
    <source>
        <dbReference type="Proteomes" id="UP001202328"/>
    </source>
</evidence>
<accession>A0AAD4T1G6</accession>
<dbReference type="EMBL" id="JAJJMB010007553">
    <property type="protein sequence ID" value="KAI3930004.1"/>
    <property type="molecule type" value="Genomic_DNA"/>
</dbReference>